<reference evidence="1 2" key="1">
    <citation type="submission" date="2024-05" db="EMBL/GenBank/DDBJ databases">
        <authorList>
            <person name="Wallberg A."/>
        </authorList>
    </citation>
    <scope>NUCLEOTIDE SEQUENCE [LARGE SCALE GENOMIC DNA]</scope>
</reference>
<feature type="non-terminal residue" evidence="1">
    <location>
        <position position="1"/>
    </location>
</feature>
<evidence type="ECO:0000313" key="2">
    <source>
        <dbReference type="Proteomes" id="UP001497623"/>
    </source>
</evidence>
<organism evidence="1 2">
    <name type="scientific">Meganyctiphanes norvegica</name>
    <name type="common">Northern krill</name>
    <name type="synonym">Thysanopoda norvegica</name>
    <dbReference type="NCBI Taxonomy" id="48144"/>
    <lineage>
        <taxon>Eukaryota</taxon>
        <taxon>Metazoa</taxon>
        <taxon>Ecdysozoa</taxon>
        <taxon>Arthropoda</taxon>
        <taxon>Crustacea</taxon>
        <taxon>Multicrustacea</taxon>
        <taxon>Malacostraca</taxon>
        <taxon>Eumalacostraca</taxon>
        <taxon>Eucarida</taxon>
        <taxon>Euphausiacea</taxon>
        <taxon>Euphausiidae</taxon>
        <taxon>Meganyctiphanes</taxon>
    </lineage>
</organism>
<gene>
    <name evidence="1" type="ORF">MNOR_LOCUS35136</name>
</gene>
<proteinExistence type="predicted"/>
<dbReference type="PANTHER" id="PTHR28037">
    <property type="entry name" value="ALCOHOL O-ACETYLTRANSFERASE 1-RELATED"/>
    <property type="match status" value="1"/>
</dbReference>
<dbReference type="PANTHER" id="PTHR28037:SF1">
    <property type="entry name" value="ALCOHOL O-ACETYLTRANSFERASE 1-RELATED"/>
    <property type="match status" value="1"/>
</dbReference>
<name>A0AAV2SAD3_MEGNR</name>
<dbReference type="Proteomes" id="UP001497623">
    <property type="component" value="Unassembled WGS sequence"/>
</dbReference>
<evidence type="ECO:0008006" key="3">
    <source>
        <dbReference type="Google" id="ProtNLM"/>
    </source>
</evidence>
<dbReference type="SUPFAM" id="SSF52777">
    <property type="entry name" value="CoA-dependent acyltransferases"/>
    <property type="match status" value="1"/>
</dbReference>
<accession>A0AAV2SAD3</accession>
<evidence type="ECO:0000313" key="1">
    <source>
        <dbReference type="EMBL" id="CAL4179421.1"/>
    </source>
</evidence>
<protein>
    <recommendedName>
        <fullName evidence="3">Condensation domain-containing protein</fullName>
    </recommendedName>
</protein>
<keyword evidence="2" id="KW-1185">Reference proteome</keyword>
<dbReference type="EMBL" id="CAXKWB010057249">
    <property type="protein sequence ID" value="CAL4179421.1"/>
    <property type="molecule type" value="Genomic_DNA"/>
</dbReference>
<sequence length="411" mass="47236">IPILRVRLNWHSKVLWLRDMKQEKIDFKVHEMCNLEEVHKDVMNKIYDSTEGPLWCVRLFSNTTKDTEENVETSRDDKSDCVHKYVVLFGWHHSLTDGTSNMVICKHFLHLLNSVLGGEVIDDNIQLGYIADHEETNELVAMQKRELKDDPESLKSKLNVIYNIGKEPSLFLKAYPPPKGVEPETLYLLYDLGRDYSKLFFDRCKTEGVTVHTAFCGIVNAAIVELMQEAGIGSDSFDIDARHAINHRPFWKNKTSDSLGCHIGGMHFVMNTPKNVRETLWTYIKEYHSSFYNKLQNGGVFESAVLDKMNFISSGINPKTMFDTPMIPGTFYQISNMGNIDKILTGLGQYVKVSDIARTSSIHHWDNIVLHLLQTFQGSLKYSMIYDATRMTKETAQIYMDRIFSILKESL</sequence>
<comment type="caution">
    <text evidence="1">The sequence shown here is derived from an EMBL/GenBank/DDBJ whole genome shotgun (WGS) entry which is preliminary data.</text>
</comment>
<dbReference type="InterPro" id="IPR052058">
    <property type="entry name" value="Alcohol_O-acetyltransferase"/>
</dbReference>
<dbReference type="AlphaFoldDB" id="A0AAV2SAD3"/>